<evidence type="ECO:0000256" key="5">
    <source>
        <dbReference type="ARBA" id="ARBA00023163"/>
    </source>
</evidence>
<keyword evidence="4" id="KW-0238">DNA-binding</keyword>
<dbReference type="Gene3D" id="1.10.10.60">
    <property type="entry name" value="Homeodomain-like"/>
    <property type="match status" value="1"/>
</dbReference>
<dbReference type="GO" id="GO:0006355">
    <property type="term" value="P:regulation of DNA-templated transcription"/>
    <property type="evidence" value="ECO:0007669"/>
    <property type="project" value="InterPro"/>
</dbReference>
<dbReference type="Gene3D" id="1.10.8.60">
    <property type="match status" value="1"/>
</dbReference>
<dbReference type="PRINTS" id="PR01590">
    <property type="entry name" value="HTHFIS"/>
</dbReference>
<dbReference type="AlphaFoldDB" id="A0A4U0SPB0"/>
<dbReference type="PANTHER" id="PTHR32071">
    <property type="entry name" value="TRANSCRIPTIONAL REGULATORY PROTEIN"/>
    <property type="match status" value="1"/>
</dbReference>
<comment type="caution">
    <text evidence="8">The sequence shown here is derived from an EMBL/GenBank/DDBJ whole genome shotgun (WGS) entry which is preliminary data.</text>
</comment>
<dbReference type="PROSITE" id="PS50045">
    <property type="entry name" value="SIGMA54_INTERACT_4"/>
    <property type="match status" value="1"/>
</dbReference>
<evidence type="ECO:0000256" key="3">
    <source>
        <dbReference type="ARBA" id="ARBA00023015"/>
    </source>
</evidence>
<keyword evidence="3" id="KW-0805">Transcription regulation</keyword>
<keyword evidence="2" id="KW-0067">ATP-binding</keyword>
<evidence type="ECO:0000313" key="9">
    <source>
        <dbReference type="Proteomes" id="UP000305778"/>
    </source>
</evidence>
<dbReference type="Gene3D" id="3.30.450.40">
    <property type="match status" value="1"/>
</dbReference>
<dbReference type="Proteomes" id="UP000305778">
    <property type="component" value="Unassembled WGS sequence"/>
</dbReference>
<dbReference type="InterPro" id="IPR002197">
    <property type="entry name" value="HTH_Fis"/>
</dbReference>
<dbReference type="Gene3D" id="3.40.50.300">
    <property type="entry name" value="P-loop containing nucleotide triphosphate hydrolases"/>
    <property type="match status" value="1"/>
</dbReference>
<keyword evidence="5" id="KW-0804">Transcription</keyword>
<evidence type="ECO:0000313" key="8">
    <source>
        <dbReference type="EMBL" id="TKA11890.1"/>
    </source>
</evidence>
<keyword evidence="9" id="KW-1185">Reference proteome</keyword>
<dbReference type="InterPro" id="IPR027417">
    <property type="entry name" value="P-loop_NTPase"/>
</dbReference>
<gene>
    <name evidence="8" type="ORF">FCI23_08635</name>
</gene>
<dbReference type="SUPFAM" id="SSF46689">
    <property type="entry name" value="Homeodomain-like"/>
    <property type="match status" value="1"/>
</dbReference>
<dbReference type="InterPro" id="IPR058031">
    <property type="entry name" value="AAA_lid_NorR"/>
</dbReference>
<dbReference type="PANTHER" id="PTHR32071:SF122">
    <property type="entry name" value="SIGMA FACTOR"/>
    <property type="match status" value="1"/>
</dbReference>
<proteinExistence type="predicted"/>
<evidence type="ECO:0000259" key="7">
    <source>
        <dbReference type="PROSITE" id="PS50045"/>
    </source>
</evidence>
<feature type="compositionally biased region" description="Low complexity" evidence="6">
    <location>
        <begin position="432"/>
        <end position="447"/>
    </location>
</feature>
<dbReference type="EMBL" id="SUMC01000006">
    <property type="protein sequence ID" value="TKA11890.1"/>
    <property type="molecule type" value="Genomic_DNA"/>
</dbReference>
<dbReference type="GO" id="GO:0043565">
    <property type="term" value="F:sequence-specific DNA binding"/>
    <property type="evidence" value="ECO:0007669"/>
    <property type="project" value="InterPro"/>
</dbReference>
<dbReference type="Pfam" id="PF02954">
    <property type="entry name" value="HTH_8"/>
    <property type="match status" value="1"/>
</dbReference>
<accession>A0A4U0SPB0</accession>
<dbReference type="Pfam" id="PF25601">
    <property type="entry name" value="AAA_lid_14"/>
    <property type="match status" value="1"/>
</dbReference>
<dbReference type="InterPro" id="IPR009057">
    <property type="entry name" value="Homeodomain-like_sf"/>
</dbReference>
<feature type="region of interest" description="Disordered" evidence="6">
    <location>
        <begin position="432"/>
        <end position="455"/>
    </location>
</feature>
<evidence type="ECO:0000256" key="2">
    <source>
        <dbReference type="ARBA" id="ARBA00022840"/>
    </source>
</evidence>
<dbReference type="InterPro" id="IPR029016">
    <property type="entry name" value="GAF-like_dom_sf"/>
</dbReference>
<organism evidence="8 9">
    <name type="scientific">Actinacidiphila oryziradicis</name>
    <dbReference type="NCBI Taxonomy" id="2571141"/>
    <lineage>
        <taxon>Bacteria</taxon>
        <taxon>Bacillati</taxon>
        <taxon>Actinomycetota</taxon>
        <taxon>Actinomycetes</taxon>
        <taxon>Kitasatosporales</taxon>
        <taxon>Streptomycetaceae</taxon>
        <taxon>Actinacidiphila</taxon>
    </lineage>
</organism>
<dbReference type="GO" id="GO:0005524">
    <property type="term" value="F:ATP binding"/>
    <property type="evidence" value="ECO:0007669"/>
    <property type="project" value="UniProtKB-KW"/>
</dbReference>
<dbReference type="Pfam" id="PF01590">
    <property type="entry name" value="GAF"/>
    <property type="match status" value="1"/>
</dbReference>
<evidence type="ECO:0000256" key="1">
    <source>
        <dbReference type="ARBA" id="ARBA00022741"/>
    </source>
</evidence>
<dbReference type="InterPro" id="IPR002078">
    <property type="entry name" value="Sigma_54_int"/>
</dbReference>
<feature type="domain" description="Sigma-54 factor interaction" evidence="7">
    <location>
        <begin position="396"/>
        <end position="592"/>
    </location>
</feature>
<dbReference type="InterPro" id="IPR003018">
    <property type="entry name" value="GAF"/>
</dbReference>
<name>A0A4U0SPB0_9ACTN</name>
<dbReference type="SUPFAM" id="SSF52540">
    <property type="entry name" value="P-loop containing nucleoside triphosphate hydrolases"/>
    <property type="match status" value="1"/>
</dbReference>
<keyword evidence="1" id="KW-0547">Nucleotide-binding</keyword>
<evidence type="ECO:0000256" key="4">
    <source>
        <dbReference type="ARBA" id="ARBA00023125"/>
    </source>
</evidence>
<protein>
    <submittedName>
        <fullName evidence="8">GAF domain-containing protein</fullName>
    </submittedName>
</protein>
<evidence type="ECO:0000256" key="6">
    <source>
        <dbReference type="SAM" id="MobiDB-lite"/>
    </source>
</evidence>
<sequence>MTNHKACGRLLPSQYETTRRLTLRAASWKRAITSQPRQEDVAPLTDSDVPHVRSVRPNALAAARERFLTAGTVDSDTVRETIAASWRRSRTWNVRTNHVELAYDKNPNLESPLVNGAAPVLQRLREQMSDDAVSIILTDAAGVVLDRRTGDRRFERRLDQVQLAPGFSYAERFVGTNGIGTALEGGRATGVFGHEHYAEDLEDLGCAAVPVHHPVSGHLLGVLNLTCWSRDAGPLLLALAKTTAGHIERELTTLSGLREFALFQEYVRACRHSNGIVFALNNDIVMMNDHARQALAPQDQSALLGAAAEAMSGSKRTALDVDLPSGAKARIFCAPVHTDSGPAGGVVRARIVESPQGLLPDRPASHPLLPGIAGSGALWQRACDEVHAHYQAGEWITVRGEDGTGKVALLHAVHRRHDPAGHFHVLDAAEPAEPAEPAEAAEAAEPADSGSGSAGFLDRVRQELAEDNDGTLVLRHIDRLPPASAQALAVLLHQQRKTAGRTGRRRWVVATHRPLDHDDNLAGLLRNFPGSVEVPPLRHHIEDVRELVPHLLVKLASAGTLTCSPAAMRLLTRATWPGNIAQLREVLRKVVRRRRSGVIEPGDLPPECRSVARRVLNPLESMERDAIVGSLLDAQGNKNEAARALGVSRATIYRKIREYGIELPQ</sequence>
<reference evidence="8 9" key="1">
    <citation type="submission" date="2019-04" db="EMBL/GenBank/DDBJ databases">
        <title>Streptomyces oryziradicis sp. nov., a novel actinomycete isolated from rhizosphere soil of rice (Oryza sativa L.).</title>
        <authorList>
            <person name="Li C."/>
        </authorList>
    </citation>
    <scope>NUCLEOTIDE SEQUENCE [LARGE SCALE GENOMIC DNA]</scope>
    <source>
        <strain evidence="8 9">NEAU-C40</strain>
    </source>
</reference>
<dbReference type="OrthoDB" id="5496274at2"/>